<keyword evidence="13" id="KW-0239">DNA-directed DNA polymerase</keyword>
<comment type="function">
    <text evidence="1">The aspartyl protease (PR) mediates the proteolytic cleavages of the Gag and Gag-Pol polyproteins after assembly of the VLP.</text>
</comment>
<evidence type="ECO:0000256" key="14">
    <source>
        <dbReference type="ARBA" id="ARBA00023113"/>
    </source>
</evidence>
<dbReference type="Gene3D" id="3.30.420.10">
    <property type="entry name" value="Ribonuclease H-like superfamily/Ribonuclease H"/>
    <property type="match status" value="1"/>
</dbReference>
<evidence type="ECO:0000256" key="8">
    <source>
        <dbReference type="ARBA" id="ARBA00022801"/>
    </source>
</evidence>
<keyword evidence="4" id="KW-0540">Nuclease</keyword>
<evidence type="ECO:0000256" key="2">
    <source>
        <dbReference type="ARBA" id="ARBA00022612"/>
    </source>
</evidence>
<dbReference type="GO" id="GO:0003887">
    <property type="term" value="F:DNA-directed DNA polymerase activity"/>
    <property type="evidence" value="ECO:0007669"/>
    <property type="project" value="UniProtKB-KW"/>
</dbReference>
<keyword evidence="12" id="KW-0695">RNA-directed DNA polymerase</keyword>
<gene>
    <name evidence="19" type="ORF">Tci_041004</name>
</gene>
<evidence type="ECO:0000256" key="13">
    <source>
        <dbReference type="ARBA" id="ARBA00022932"/>
    </source>
</evidence>
<keyword evidence="5" id="KW-0479">Metal-binding</keyword>
<evidence type="ECO:0000256" key="7">
    <source>
        <dbReference type="ARBA" id="ARBA00022759"/>
    </source>
</evidence>
<evidence type="ECO:0000259" key="18">
    <source>
        <dbReference type="PROSITE" id="PS50994"/>
    </source>
</evidence>
<dbReference type="Pfam" id="PF07727">
    <property type="entry name" value="RVT_2"/>
    <property type="match status" value="1"/>
</dbReference>
<evidence type="ECO:0000256" key="11">
    <source>
        <dbReference type="ARBA" id="ARBA00022908"/>
    </source>
</evidence>
<feature type="domain" description="Integrase catalytic" evidence="18">
    <location>
        <begin position="400"/>
        <end position="506"/>
    </location>
</feature>
<dbReference type="InterPro" id="IPR013103">
    <property type="entry name" value="RVT_2"/>
</dbReference>
<keyword evidence="15" id="KW-0233">DNA recombination</keyword>
<keyword evidence="3" id="KW-0645">Protease</keyword>
<dbReference type="InterPro" id="IPR001584">
    <property type="entry name" value="Integrase_cat-core"/>
</dbReference>
<dbReference type="InterPro" id="IPR039537">
    <property type="entry name" value="Retrotran_Ty1/copia-like"/>
</dbReference>
<keyword evidence="9" id="KW-0067">ATP-binding</keyword>
<evidence type="ECO:0000256" key="16">
    <source>
        <dbReference type="ARBA" id="ARBA00023268"/>
    </source>
</evidence>
<reference evidence="19" key="1">
    <citation type="journal article" date="2019" name="Sci. Rep.">
        <title>Draft genome of Tanacetum cinerariifolium, the natural source of mosquito coil.</title>
        <authorList>
            <person name="Yamashiro T."/>
            <person name="Shiraishi A."/>
            <person name="Satake H."/>
            <person name="Nakayama K."/>
        </authorList>
    </citation>
    <scope>NUCLEOTIDE SEQUENCE</scope>
</reference>
<dbReference type="SUPFAM" id="SSF53098">
    <property type="entry name" value="Ribonuclease H-like"/>
    <property type="match status" value="1"/>
</dbReference>
<dbReference type="GO" id="GO:0004519">
    <property type="term" value="F:endonuclease activity"/>
    <property type="evidence" value="ECO:0007669"/>
    <property type="project" value="UniProtKB-KW"/>
</dbReference>
<dbReference type="AlphaFoldDB" id="A0A6L2M4R7"/>
<keyword evidence="16" id="KW-0511">Multifunctional enzyme</keyword>
<dbReference type="InterPro" id="IPR054722">
    <property type="entry name" value="PolX-like_BBD"/>
</dbReference>
<dbReference type="GO" id="GO:0006310">
    <property type="term" value="P:DNA recombination"/>
    <property type="evidence" value="ECO:0007669"/>
    <property type="project" value="UniProtKB-KW"/>
</dbReference>
<feature type="region of interest" description="Disordered" evidence="17">
    <location>
        <begin position="911"/>
        <end position="969"/>
    </location>
</feature>
<organism evidence="19">
    <name type="scientific">Tanacetum cinerariifolium</name>
    <name type="common">Dalmatian daisy</name>
    <name type="synonym">Chrysanthemum cinerariifolium</name>
    <dbReference type="NCBI Taxonomy" id="118510"/>
    <lineage>
        <taxon>Eukaryota</taxon>
        <taxon>Viridiplantae</taxon>
        <taxon>Streptophyta</taxon>
        <taxon>Embryophyta</taxon>
        <taxon>Tracheophyta</taxon>
        <taxon>Spermatophyta</taxon>
        <taxon>Magnoliopsida</taxon>
        <taxon>eudicotyledons</taxon>
        <taxon>Gunneridae</taxon>
        <taxon>Pentapetalae</taxon>
        <taxon>asterids</taxon>
        <taxon>campanulids</taxon>
        <taxon>Asterales</taxon>
        <taxon>Asteraceae</taxon>
        <taxon>Asteroideae</taxon>
        <taxon>Anthemideae</taxon>
        <taxon>Anthemidinae</taxon>
        <taxon>Tanacetum</taxon>
    </lineage>
</organism>
<comment type="caution">
    <text evidence="19">The sequence shown here is derived from an EMBL/GenBank/DDBJ whole genome shotgun (WGS) entry which is preliminary data.</text>
</comment>
<dbReference type="GO" id="GO:0003964">
    <property type="term" value="F:RNA-directed DNA polymerase activity"/>
    <property type="evidence" value="ECO:0007669"/>
    <property type="project" value="UniProtKB-KW"/>
</dbReference>
<keyword evidence="8" id="KW-0378">Hydrolase</keyword>
<keyword evidence="13" id="KW-0808">Transferase</keyword>
<evidence type="ECO:0000313" key="19">
    <source>
        <dbReference type="EMBL" id="GEU69026.1"/>
    </source>
</evidence>
<dbReference type="Pfam" id="PF22936">
    <property type="entry name" value="Pol_BBD"/>
    <property type="match status" value="1"/>
</dbReference>
<keyword evidence="6" id="KW-0547">Nucleotide-binding</keyword>
<dbReference type="InterPro" id="IPR036397">
    <property type="entry name" value="RNaseH_sf"/>
</dbReference>
<dbReference type="PANTHER" id="PTHR42648:SF11">
    <property type="entry name" value="TRANSPOSON TY4-P GAG-POL POLYPROTEIN"/>
    <property type="match status" value="1"/>
</dbReference>
<dbReference type="CDD" id="cd09272">
    <property type="entry name" value="RNase_HI_RT_Ty1"/>
    <property type="match status" value="1"/>
</dbReference>
<proteinExistence type="predicted"/>
<feature type="compositionally biased region" description="Basic and acidic residues" evidence="17">
    <location>
        <begin position="985"/>
        <end position="994"/>
    </location>
</feature>
<dbReference type="PANTHER" id="PTHR42648">
    <property type="entry name" value="TRANSPOSASE, PUTATIVE-RELATED"/>
    <property type="match status" value="1"/>
</dbReference>
<keyword evidence="14" id="KW-0917">Virion maturation</keyword>
<dbReference type="EMBL" id="BKCJ010005858">
    <property type="protein sequence ID" value="GEU69026.1"/>
    <property type="molecule type" value="Genomic_DNA"/>
</dbReference>
<protein>
    <submittedName>
        <fullName evidence="19">Retrotransposon protein, putative, Ty1-copia subclass</fullName>
    </submittedName>
</protein>
<evidence type="ECO:0000256" key="17">
    <source>
        <dbReference type="SAM" id="MobiDB-lite"/>
    </source>
</evidence>
<dbReference type="InterPro" id="IPR012337">
    <property type="entry name" value="RNaseH-like_sf"/>
</dbReference>
<evidence type="ECO:0000256" key="10">
    <source>
        <dbReference type="ARBA" id="ARBA00022842"/>
    </source>
</evidence>
<dbReference type="GO" id="GO:0046872">
    <property type="term" value="F:metal ion binding"/>
    <property type="evidence" value="ECO:0007669"/>
    <property type="project" value="UniProtKB-KW"/>
</dbReference>
<keyword evidence="10" id="KW-0460">Magnesium</keyword>
<keyword evidence="2" id="KW-1188">Viral release from host cell</keyword>
<dbReference type="PROSITE" id="PS50994">
    <property type="entry name" value="INTEGRASE"/>
    <property type="match status" value="1"/>
</dbReference>
<evidence type="ECO:0000256" key="12">
    <source>
        <dbReference type="ARBA" id="ARBA00022918"/>
    </source>
</evidence>
<evidence type="ECO:0000256" key="4">
    <source>
        <dbReference type="ARBA" id="ARBA00022722"/>
    </source>
</evidence>
<keyword evidence="7" id="KW-0255">Endonuclease</keyword>
<evidence type="ECO:0000256" key="9">
    <source>
        <dbReference type="ARBA" id="ARBA00022840"/>
    </source>
</evidence>
<evidence type="ECO:0000256" key="1">
    <source>
        <dbReference type="ARBA" id="ARBA00002180"/>
    </source>
</evidence>
<evidence type="ECO:0000256" key="15">
    <source>
        <dbReference type="ARBA" id="ARBA00023172"/>
    </source>
</evidence>
<dbReference type="GO" id="GO:0008233">
    <property type="term" value="F:peptidase activity"/>
    <property type="evidence" value="ECO:0007669"/>
    <property type="project" value="UniProtKB-KW"/>
</dbReference>
<evidence type="ECO:0000256" key="5">
    <source>
        <dbReference type="ARBA" id="ARBA00022723"/>
    </source>
</evidence>
<accession>A0A6L2M4R7</accession>
<dbReference type="GO" id="GO:0015074">
    <property type="term" value="P:DNA integration"/>
    <property type="evidence" value="ECO:0007669"/>
    <property type="project" value="UniProtKB-KW"/>
</dbReference>
<keyword evidence="13" id="KW-0548">Nucleotidyltransferase</keyword>
<evidence type="ECO:0000256" key="6">
    <source>
        <dbReference type="ARBA" id="ARBA00022741"/>
    </source>
</evidence>
<sequence>MPTCDQSCRNKLIVFFLNYGYSTDVNRGQRTNPGGGGVAEYGGAQNRVGNANPDKILLMQAQENGVALDEEQLLFLTNGQENAIDEDMDEQPIPDLALNVDNVIQEDDYDTFDSDVDEALTAQTMFMANLSSTDPVYDEAGPSYDSDILSEYVKDNAVPGVQINVSSVLNNAYEQVELYARRAREHFKGIQNALTKEIKEMKEVFKELAAKVAQNVVDMKHDEIERKNLLITKDNLIAECLSKEVFYVATNSKLNVARFTEMHVANTIVEARCLELEAELSNLRDKSHNDNHNELVNRFSNIEVNSVSKDHVKPIVLAPGKYAIDVKPIPSRLRNNREAHLDSLRHLKESVETIREIVKEAKIVLWYLDSGCSKHITGDRSRLMNFVKKFIGTVRFGNDHFDAIMGYEDYVIGNSVISRVYYMEGLRHNLFSIKQFCDFDLTPQQNDVVERRNRTLVTAARTMLIFSKASMFLWAEALATTCYTQNRSLIHTRHNKTPYELLHNKKPNLTFFRVFGALCYPINDSEDLGKLQPTADIIIFVGYAPIAAESTLMKDNPFTPVDNNPFINVFALEPSSDASSSGDVNSTESTYVSQTLHHLGKGYRQEEGIDFEESFVLVARIEAIRISIANAASKNLTIYQMDVKTAFLNGELKEDVYVSQPKGFVDPDHPTHVYPSKEGFVWVKAGSSGVIIWMRSQLTDYGFVFNKIPLYYDNRSAIALYCNNVQHFRSKHIDIRHQFIREQVKKGVVELYFVTTNYQRADIFTKALPRERFEFLLSRLDTMANVIVNAPAEQAPTMAPPTRTDDKILPHIKWEEFTQSIHTFIEDKKNLTQHTQGKKKATLIVIPSVRFTKLIIYYLQSNHKFHQRPDYPLHLPNEEPGLGYLKFSAKGTKWEVFGMPILNELITADIQGSDPDSNAPKPAKATKKSKPSSPKADLRPPVTKPASSQQSKPKHAPANSPRSVDESIDEGIPDEEADIQREVEESLKSVHDTPRGLTDSDSESNEEVPLVVKVGDQDEGQAGPNPGVLTEGQARSDPGDDAEPQPQSSPAVHVGPNLEHIDLEATDVSTQPHPEQMDEGFTVTAYPNVQENLKLTVKE</sequence>
<dbReference type="GO" id="GO:0006508">
    <property type="term" value="P:proteolysis"/>
    <property type="evidence" value="ECO:0007669"/>
    <property type="project" value="UniProtKB-KW"/>
</dbReference>
<evidence type="ECO:0000256" key="3">
    <source>
        <dbReference type="ARBA" id="ARBA00022670"/>
    </source>
</evidence>
<name>A0A6L2M4R7_TANCI</name>
<keyword evidence="11" id="KW-0229">DNA integration</keyword>
<feature type="region of interest" description="Disordered" evidence="17">
    <location>
        <begin position="985"/>
        <end position="1078"/>
    </location>
</feature>
<dbReference type="GO" id="GO:0003676">
    <property type="term" value="F:nucleic acid binding"/>
    <property type="evidence" value="ECO:0007669"/>
    <property type="project" value="InterPro"/>
</dbReference>
<dbReference type="GO" id="GO:0005524">
    <property type="term" value="F:ATP binding"/>
    <property type="evidence" value="ECO:0007669"/>
    <property type="project" value="UniProtKB-KW"/>
</dbReference>